<reference evidence="2" key="1">
    <citation type="submission" date="2023-07" db="EMBL/GenBank/DDBJ databases">
        <title>Chromosome-level Genome Assembly of Striped Snakehead (Channa striata).</title>
        <authorList>
            <person name="Liu H."/>
        </authorList>
    </citation>
    <scope>NUCLEOTIDE SEQUENCE</scope>
    <source>
        <strain evidence="2">Gz</strain>
        <tissue evidence="2">Muscle</tissue>
    </source>
</reference>
<dbReference type="AlphaFoldDB" id="A0AA88M8M0"/>
<comment type="caution">
    <text evidence="2">The sequence shown here is derived from an EMBL/GenBank/DDBJ whole genome shotgun (WGS) entry which is preliminary data.</text>
</comment>
<protein>
    <submittedName>
        <fullName evidence="2">Uncharacterized protein</fullName>
    </submittedName>
</protein>
<dbReference type="Proteomes" id="UP001187415">
    <property type="component" value="Unassembled WGS sequence"/>
</dbReference>
<evidence type="ECO:0000313" key="2">
    <source>
        <dbReference type="EMBL" id="KAK2833199.1"/>
    </source>
</evidence>
<dbReference type="EMBL" id="JAUPFM010000013">
    <property type="protein sequence ID" value="KAK2833199.1"/>
    <property type="molecule type" value="Genomic_DNA"/>
</dbReference>
<keyword evidence="3" id="KW-1185">Reference proteome</keyword>
<sequence length="171" mass="17521">MRKRGSVHAQACLTAVALRTNNASGSMEPGLSGIKTDNFLVRVPSPTGVFAPGMRKYSQDGPVPSLTASSNQAKALLASLSASGLTAEALLLSSTLRRHRLLREQRASSLPLPSSQSSSPTSTATSSSSSSSPTTPTPSLSPSSPTPSCSLSLSSSAVLKSSSQNFDQLNS</sequence>
<proteinExistence type="predicted"/>
<name>A0AA88M8M0_CHASR</name>
<accession>A0AA88M8M0</accession>
<feature type="compositionally biased region" description="Low complexity" evidence="1">
    <location>
        <begin position="107"/>
        <end position="163"/>
    </location>
</feature>
<gene>
    <name evidence="2" type="ORF">Q5P01_017088</name>
</gene>
<evidence type="ECO:0000256" key="1">
    <source>
        <dbReference type="SAM" id="MobiDB-lite"/>
    </source>
</evidence>
<evidence type="ECO:0000313" key="3">
    <source>
        <dbReference type="Proteomes" id="UP001187415"/>
    </source>
</evidence>
<organism evidence="2 3">
    <name type="scientific">Channa striata</name>
    <name type="common">Snakehead murrel</name>
    <name type="synonym">Ophicephalus striatus</name>
    <dbReference type="NCBI Taxonomy" id="64152"/>
    <lineage>
        <taxon>Eukaryota</taxon>
        <taxon>Metazoa</taxon>
        <taxon>Chordata</taxon>
        <taxon>Craniata</taxon>
        <taxon>Vertebrata</taxon>
        <taxon>Euteleostomi</taxon>
        <taxon>Actinopterygii</taxon>
        <taxon>Neopterygii</taxon>
        <taxon>Teleostei</taxon>
        <taxon>Neoteleostei</taxon>
        <taxon>Acanthomorphata</taxon>
        <taxon>Anabantaria</taxon>
        <taxon>Anabantiformes</taxon>
        <taxon>Channoidei</taxon>
        <taxon>Channidae</taxon>
        <taxon>Channa</taxon>
    </lineage>
</organism>
<feature type="region of interest" description="Disordered" evidence="1">
    <location>
        <begin position="103"/>
        <end position="171"/>
    </location>
</feature>